<name>A0A4C1TR96_EUMVA</name>
<keyword evidence="2" id="KW-1185">Reference proteome</keyword>
<accession>A0A4C1TR96</accession>
<dbReference type="AlphaFoldDB" id="A0A4C1TR96"/>
<comment type="caution">
    <text evidence="1">The sequence shown here is derived from an EMBL/GenBank/DDBJ whole genome shotgun (WGS) entry which is preliminary data.</text>
</comment>
<sequence>MHYSACGGAAAEGSAAGRSAFIRYAVTGKCAVRAVCGVYLLQHLNSVARQRIHYETHSGAAILDWHPLCRKRHQPPWVIFVLNKQS</sequence>
<reference evidence="1 2" key="1">
    <citation type="journal article" date="2019" name="Commun. Biol.">
        <title>The bagworm genome reveals a unique fibroin gene that provides high tensile strength.</title>
        <authorList>
            <person name="Kono N."/>
            <person name="Nakamura H."/>
            <person name="Ohtoshi R."/>
            <person name="Tomita M."/>
            <person name="Numata K."/>
            <person name="Arakawa K."/>
        </authorList>
    </citation>
    <scope>NUCLEOTIDE SEQUENCE [LARGE SCALE GENOMIC DNA]</scope>
</reference>
<dbReference type="EMBL" id="BGZK01000079">
    <property type="protein sequence ID" value="GBP16510.1"/>
    <property type="molecule type" value="Genomic_DNA"/>
</dbReference>
<proteinExistence type="predicted"/>
<evidence type="ECO:0000313" key="2">
    <source>
        <dbReference type="Proteomes" id="UP000299102"/>
    </source>
</evidence>
<dbReference type="Proteomes" id="UP000299102">
    <property type="component" value="Unassembled WGS sequence"/>
</dbReference>
<gene>
    <name evidence="1" type="ORF">EVAR_10079_1</name>
</gene>
<evidence type="ECO:0000313" key="1">
    <source>
        <dbReference type="EMBL" id="GBP16510.1"/>
    </source>
</evidence>
<organism evidence="1 2">
    <name type="scientific">Eumeta variegata</name>
    <name type="common">Bagworm moth</name>
    <name type="synonym">Eumeta japonica</name>
    <dbReference type="NCBI Taxonomy" id="151549"/>
    <lineage>
        <taxon>Eukaryota</taxon>
        <taxon>Metazoa</taxon>
        <taxon>Ecdysozoa</taxon>
        <taxon>Arthropoda</taxon>
        <taxon>Hexapoda</taxon>
        <taxon>Insecta</taxon>
        <taxon>Pterygota</taxon>
        <taxon>Neoptera</taxon>
        <taxon>Endopterygota</taxon>
        <taxon>Lepidoptera</taxon>
        <taxon>Glossata</taxon>
        <taxon>Ditrysia</taxon>
        <taxon>Tineoidea</taxon>
        <taxon>Psychidae</taxon>
        <taxon>Oiketicinae</taxon>
        <taxon>Eumeta</taxon>
    </lineage>
</organism>
<protein>
    <submittedName>
        <fullName evidence="1">Uncharacterized protein</fullName>
    </submittedName>
</protein>